<dbReference type="InterPro" id="IPR024489">
    <property type="entry name" value="Organ_specific_prot"/>
</dbReference>
<feature type="region of interest" description="Disordered" evidence="1">
    <location>
        <begin position="83"/>
        <end position="104"/>
    </location>
</feature>
<feature type="signal peptide" evidence="2">
    <location>
        <begin position="1"/>
        <end position="22"/>
    </location>
</feature>
<evidence type="ECO:0000313" key="4">
    <source>
        <dbReference type="Proteomes" id="UP000823775"/>
    </source>
</evidence>
<name>A0ABS8RJ29_DATST</name>
<reference evidence="3 4" key="1">
    <citation type="journal article" date="2021" name="BMC Genomics">
        <title>Datura genome reveals duplications of psychoactive alkaloid biosynthetic genes and high mutation rate following tissue culture.</title>
        <authorList>
            <person name="Rajewski A."/>
            <person name="Carter-House D."/>
            <person name="Stajich J."/>
            <person name="Litt A."/>
        </authorList>
    </citation>
    <scope>NUCLEOTIDE SEQUENCE [LARGE SCALE GENOMIC DNA]</scope>
    <source>
        <strain evidence="3">AR-01</strain>
    </source>
</reference>
<evidence type="ECO:0000256" key="1">
    <source>
        <dbReference type="SAM" id="MobiDB-lite"/>
    </source>
</evidence>
<comment type="caution">
    <text evidence="3">The sequence shown here is derived from an EMBL/GenBank/DDBJ whole genome shotgun (WGS) entry which is preliminary data.</text>
</comment>
<dbReference type="Pfam" id="PF10950">
    <property type="entry name" value="Organ_specific"/>
    <property type="match status" value="1"/>
</dbReference>
<proteinExistence type="predicted"/>
<protein>
    <submittedName>
        <fullName evidence="3">Uncharacterized protein</fullName>
    </submittedName>
</protein>
<organism evidence="3 4">
    <name type="scientific">Datura stramonium</name>
    <name type="common">Jimsonweed</name>
    <name type="synonym">Common thornapple</name>
    <dbReference type="NCBI Taxonomy" id="4076"/>
    <lineage>
        <taxon>Eukaryota</taxon>
        <taxon>Viridiplantae</taxon>
        <taxon>Streptophyta</taxon>
        <taxon>Embryophyta</taxon>
        <taxon>Tracheophyta</taxon>
        <taxon>Spermatophyta</taxon>
        <taxon>Magnoliopsida</taxon>
        <taxon>eudicotyledons</taxon>
        <taxon>Gunneridae</taxon>
        <taxon>Pentapetalae</taxon>
        <taxon>asterids</taxon>
        <taxon>lamiids</taxon>
        <taxon>Solanales</taxon>
        <taxon>Solanaceae</taxon>
        <taxon>Solanoideae</taxon>
        <taxon>Datureae</taxon>
        <taxon>Datura</taxon>
    </lineage>
</organism>
<feature type="chain" id="PRO_5046545370" evidence="2">
    <location>
        <begin position="23"/>
        <end position="118"/>
    </location>
</feature>
<accession>A0ABS8RJ29</accession>
<evidence type="ECO:0000256" key="2">
    <source>
        <dbReference type="SAM" id="SignalP"/>
    </source>
</evidence>
<gene>
    <name evidence="3" type="ORF">HAX54_010772</name>
</gene>
<keyword evidence="4" id="KW-1185">Reference proteome</keyword>
<evidence type="ECO:0000313" key="3">
    <source>
        <dbReference type="EMBL" id="MCD7446580.1"/>
    </source>
</evidence>
<dbReference type="Proteomes" id="UP000823775">
    <property type="component" value="Unassembled WGS sequence"/>
</dbReference>
<sequence length="118" mass="14179">MRSLSIFFLLLLSLTLLGYVISDGPEEYWKRKMNGNPMPKALRDLLHEDFPTEKNTKRNNKFLRDFDMKANIIIYHNDVDIYPKRPRPTPYNDDHYEEKSSKEKNYSRSMKITIYMLN</sequence>
<dbReference type="PANTHER" id="PTHR33731:SF17">
    <property type="entry name" value="ORGAN-SPECIFIC PROTEIN P4-LIKE"/>
    <property type="match status" value="1"/>
</dbReference>
<dbReference type="EMBL" id="JACEIK010000016">
    <property type="protein sequence ID" value="MCD7446580.1"/>
    <property type="molecule type" value="Genomic_DNA"/>
</dbReference>
<feature type="compositionally biased region" description="Basic and acidic residues" evidence="1">
    <location>
        <begin position="92"/>
        <end position="104"/>
    </location>
</feature>
<keyword evidence="2" id="KW-0732">Signal</keyword>
<dbReference type="PANTHER" id="PTHR33731">
    <property type="entry name" value="PROTEIN, PUTATIVE-RELATED"/>
    <property type="match status" value="1"/>
</dbReference>